<sequence length="269" mass="29233">MRFAVLGSGSSGNSTVVEAGGTRLLVDAGLSAKQLVTRLQSIGADPGSFDGILLTHEHGDHIRGLRVLLKQMPVPIYATAATARVVKDTGIEGATWRVFTAGQGFRIGAFEIEAFAIQHDAVDPVGFVFHHQESRFGLLSDAGFVTRSMVDRLRGVHGLFVEANYDDALLEADTKRPWSTKQRISSRHGHLSNAQAAELVAELAHPGLRRVVLGHLSQDCNHPDTAISAIRCSLERAGHRHVSLHCACGEVSPWWSLVEEPRFSLEFCD</sequence>
<dbReference type="PANTHER" id="PTHR47619:SF1">
    <property type="entry name" value="EXODEOXYRIBONUCLEASE WALJ"/>
    <property type="match status" value="1"/>
</dbReference>
<dbReference type="EMBL" id="CP073100">
    <property type="protein sequence ID" value="QUE52791.1"/>
    <property type="molecule type" value="Genomic_DNA"/>
</dbReference>
<dbReference type="Pfam" id="PF12706">
    <property type="entry name" value="Lactamase_B_2"/>
    <property type="match status" value="1"/>
</dbReference>
<evidence type="ECO:0000313" key="2">
    <source>
        <dbReference type="EMBL" id="QUE52791.1"/>
    </source>
</evidence>
<dbReference type="KEGG" id="lamb:KBB96_07830"/>
<dbReference type="Proteomes" id="UP000676169">
    <property type="component" value="Chromosome"/>
</dbReference>
<feature type="domain" description="Metallo-beta-lactamase" evidence="1">
    <location>
        <begin position="11"/>
        <end position="188"/>
    </location>
</feature>
<evidence type="ECO:0000259" key="1">
    <source>
        <dbReference type="SMART" id="SM00849"/>
    </source>
</evidence>
<evidence type="ECO:0000313" key="3">
    <source>
        <dbReference type="Proteomes" id="UP000676169"/>
    </source>
</evidence>
<dbReference type="SUPFAM" id="SSF56281">
    <property type="entry name" value="Metallo-hydrolase/oxidoreductase"/>
    <property type="match status" value="1"/>
</dbReference>
<accession>A0A975J2J4</accession>
<proteinExistence type="predicted"/>
<keyword evidence="3" id="KW-1185">Reference proteome</keyword>
<dbReference type="PANTHER" id="PTHR47619">
    <property type="entry name" value="METALLO-HYDROLASE YYCJ-RELATED"/>
    <property type="match status" value="1"/>
</dbReference>
<dbReference type="InterPro" id="IPR052533">
    <property type="entry name" value="WalJ/YycJ-like"/>
</dbReference>
<name>A0A975J2J4_9BACT</name>
<dbReference type="InterPro" id="IPR036866">
    <property type="entry name" value="RibonucZ/Hydroxyglut_hydro"/>
</dbReference>
<dbReference type="SMART" id="SM00849">
    <property type="entry name" value="Lactamase_B"/>
    <property type="match status" value="1"/>
</dbReference>
<gene>
    <name evidence="2" type="ORF">KBB96_07830</name>
</gene>
<protein>
    <submittedName>
        <fullName evidence="2">MBL fold metallo-hydrolase</fullName>
    </submittedName>
</protein>
<dbReference type="RefSeq" id="WP_211634093.1">
    <property type="nucleotide sequence ID" value="NZ_CP073100.1"/>
</dbReference>
<organism evidence="2 3">
    <name type="scientific">Luteolibacter ambystomatis</name>
    <dbReference type="NCBI Taxonomy" id="2824561"/>
    <lineage>
        <taxon>Bacteria</taxon>
        <taxon>Pseudomonadati</taxon>
        <taxon>Verrucomicrobiota</taxon>
        <taxon>Verrucomicrobiia</taxon>
        <taxon>Verrucomicrobiales</taxon>
        <taxon>Verrucomicrobiaceae</taxon>
        <taxon>Luteolibacter</taxon>
    </lineage>
</organism>
<dbReference type="AlphaFoldDB" id="A0A975J2J4"/>
<dbReference type="Gene3D" id="3.60.15.10">
    <property type="entry name" value="Ribonuclease Z/Hydroxyacylglutathione hydrolase-like"/>
    <property type="match status" value="1"/>
</dbReference>
<dbReference type="InterPro" id="IPR001279">
    <property type="entry name" value="Metallo-B-lactamas"/>
</dbReference>
<reference evidence="2" key="1">
    <citation type="submission" date="2021-04" db="EMBL/GenBank/DDBJ databases">
        <title>Luteolibacter sp. 32A isolated from the skin of an Anderson's salamander (Ambystoma andersonii).</title>
        <authorList>
            <person name="Spergser J."/>
            <person name="Busse H.-J."/>
        </authorList>
    </citation>
    <scope>NUCLEOTIDE SEQUENCE</scope>
    <source>
        <strain evidence="2">32A</strain>
    </source>
</reference>